<comment type="similarity">
    <text evidence="1">Belongs to the RelE toxin family.</text>
</comment>
<dbReference type="PANTHER" id="PTHR35601">
    <property type="entry name" value="TOXIN RELE"/>
    <property type="match status" value="1"/>
</dbReference>
<dbReference type="Gene3D" id="3.30.2310.20">
    <property type="entry name" value="RelE-like"/>
    <property type="match status" value="1"/>
</dbReference>
<accession>A0A7C4MNV5</accession>
<evidence type="ECO:0000256" key="2">
    <source>
        <dbReference type="ARBA" id="ARBA00022649"/>
    </source>
</evidence>
<dbReference type="SUPFAM" id="SSF143011">
    <property type="entry name" value="RelE-like"/>
    <property type="match status" value="1"/>
</dbReference>
<evidence type="ECO:0000256" key="1">
    <source>
        <dbReference type="ARBA" id="ARBA00006226"/>
    </source>
</evidence>
<reference evidence="3" key="1">
    <citation type="journal article" date="2020" name="mSystems">
        <title>Genome- and Community-Level Interaction Insights into Carbon Utilization and Element Cycling Functions of Hydrothermarchaeota in Hydrothermal Sediment.</title>
        <authorList>
            <person name="Zhou Z."/>
            <person name="Liu Y."/>
            <person name="Xu W."/>
            <person name="Pan J."/>
            <person name="Luo Z.H."/>
            <person name="Li M."/>
        </authorList>
    </citation>
    <scope>NUCLEOTIDE SEQUENCE [LARGE SCALE GENOMIC DNA]</scope>
    <source>
        <strain evidence="3">SpSt-477</strain>
    </source>
</reference>
<dbReference type="AlphaFoldDB" id="A0A7C4MNV5"/>
<dbReference type="PANTHER" id="PTHR35601:SF1">
    <property type="entry name" value="TOXIN RELE"/>
    <property type="match status" value="1"/>
</dbReference>
<gene>
    <name evidence="3" type="ORF">ENS29_05265</name>
</gene>
<proteinExistence type="inferred from homology"/>
<sequence length="89" mass="10475">MFQVEFTEVAQSDLARLDKPMAQRVLKKLRWVAGNFDVVTPEALTCQWQGVFKLRVGDYRVLYTSDLEKQKIVVRFVRHRREVYKQSAG</sequence>
<name>A0A7C4MNV5_9BACT</name>
<evidence type="ECO:0000313" key="3">
    <source>
        <dbReference type="EMBL" id="HGU32247.1"/>
    </source>
</evidence>
<dbReference type="InterPro" id="IPR035093">
    <property type="entry name" value="RelE/ParE_toxin_dom_sf"/>
</dbReference>
<dbReference type="InterPro" id="IPR007712">
    <property type="entry name" value="RelE/ParE_toxin"/>
</dbReference>
<comment type="caution">
    <text evidence="3">The sequence shown here is derived from an EMBL/GenBank/DDBJ whole genome shotgun (WGS) entry which is preliminary data.</text>
</comment>
<dbReference type="Pfam" id="PF05016">
    <property type="entry name" value="ParE_toxin"/>
    <property type="match status" value="1"/>
</dbReference>
<dbReference type="EMBL" id="DSUH01000121">
    <property type="protein sequence ID" value="HGU32247.1"/>
    <property type="molecule type" value="Genomic_DNA"/>
</dbReference>
<organism evidence="3">
    <name type="scientific">Desulfatirhabdium butyrativorans</name>
    <dbReference type="NCBI Taxonomy" id="340467"/>
    <lineage>
        <taxon>Bacteria</taxon>
        <taxon>Pseudomonadati</taxon>
        <taxon>Thermodesulfobacteriota</taxon>
        <taxon>Desulfobacteria</taxon>
        <taxon>Desulfobacterales</taxon>
        <taxon>Desulfatirhabdiaceae</taxon>
        <taxon>Desulfatirhabdium</taxon>
    </lineage>
</organism>
<protein>
    <submittedName>
        <fullName evidence="3">Type II toxin-antitoxin system RelE/ParE family toxin</fullName>
    </submittedName>
</protein>
<keyword evidence="2" id="KW-1277">Toxin-antitoxin system</keyword>